<sequence>MKYLLLAVALLLVLAQTEAQGYGGYGGYGGGYPSYGGGGYGGYPSYGGGYPSYGGGGSSAQASASASSWGK</sequence>
<name>A0A2A6CS32_PRIPA</name>
<dbReference type="EnsemblMetazoa" id="PPA12676.1">
    <property type="protein sequence ID" value="PPA12676.1"/>
    <property type="gene ID" value="WBGene00102230"/>
</dbReference>
<dbReference type="AlphaFoldDB" id="A0A2A6CS32"/>
<proteinExistence type="predicted"/>
<accession>A0A2A6CS32</accession>
<keyword evidence="2" id="KW-1185">Reference proteome</keyword>
<evidence type="ECO:0000313" key="1">
    <source>
        <dbReference type="EnsemblMetazoa" id="PPA12676.1"/>
    </source>
</evidence>
<reference evidence="2" key="1">
    <citation type="journal article" date="2008" name="Nat. Genet.">
        <title>The Pristionchus pacificus genome provides a unique perspective on nematode lifestyle and parasitism.</title>
        <authorList>
            <person name="Dieterich C."/>
            <person name="Clifton S.W."/>
            <person name="Schuster L.N."/>
            <person name="Chinwalla A."/>
            <person name="Delehaunty K."/>
            <person name="Dinkelacker I."/>
            <person name="Fulton L."/>
            <person name="Fulton R."/>
            <person name="Godfrey J."/>
            <person name="Minx P."/>
            <person name="Mitreva M."/>
            <person name="Roeseler W."/>
            <person name="Tian H."/>
            <person name="Witte H."/>
            <person name="Yang S.P."/>
            <person name="Wilson R.K."/>
            <person name="Sommer R.J."/>
        </authorList>
    </citation>
    <scope>NUCLEOTIDE SEQUENCE [LARGE SCALE GENOMIC DNA]</scope>
    <source>
        <strain evidence="2">PS312</strain>
    </source>
</reference>
<organism evidence="1 2">
    <name type="scientific">Pristionchus pacificus</name>
    <name type="common">Parasitic nematode worm</name>
    <dbReference type="NCBI Taxonomy" id="54126"/>
    <lineage>
        <taxon>Eukaryota</taxon>
        <taxon>Metazoa</taxon>
        <taxon>Ecdysozoa</taxon>
        <taxon>Nematoda</taxon>
        <taxon>Chromadorea</taxon>
        <taxon>Rhabditida</taxon>
        <taxon>Rhabditina</taxon>
        <taxon>Diplogasteromorpha</taxon>
        <taxon>Diplogasteroidea</taxon>
        <taxon>Neodiplogasteridae</taxon>
        <taxon>Pristionchus</taxon>
    </lineage>
</organism>
<reference evidence="1" key="2">
    <citation type="submission" date="2022-06" db="UniProtKB">
        <authorList>
            <consortium name="EnsemblMetazoa"/>
        </authorList>
    </citation>
    <scope>IDENTIFICATION</scope>
    <source>
        <strain evidence="1">PS312</strain>
    </source>
</reference>
<accession>A0A8R1YBM3</accession>
<dbReference type="Proteomes" id="UP000005239">
    <property type="component" value="Unassembled WGS sequence"/>
</dbReference>
<evidence type="ECO:0000313" key="2">
    <source>
        <dbReference type="Proteomes" id="UP000005239"/>
    </source>
</evidence>
<gene>
    <name evidence="1" type="primary">WBGene00102230</name>
</gene>
<protein>
    <submittedName>
        <fullName evidence="1">Uncharacterized protein</fullName>
    </submittedName>
</protein>